<reference evidence="1" key="1">
    <citation type="submission" date="2020-06" db="EMBL/GenBank/DDBJ databases">
        <title>Whole Genome Sequence of Halomonas aquamarina MB598.</title>
        <authorList>
            <person name="Pervaiz M."/>
            <person name="Fariq A."/>
            <person name="Yasmin A."/>
            <person name="Welch M."/>
        </authorList>
    </citation>
    <scope>NUCLEOTIDE SEQUENCE</scope>
    <source>
        <strain evidence="1">MB598</strain>
    </source>
</reference>
<protein>
    <submittedName>
        <fullName evidence="1">Zf-TFIIB domain-containing protein</fullName>
    </submittedName>
</protein>
<sequence length="184" mass="21272">MKCTACQEGHLTPSFIDALFRSHTCDHCGGNWILIEDYISWKERHPEHVFDDGHIENIDAEDTIGAMICPMTGSIMSKFRITKDHAHRIDYSARVGGVWLNKGEWEMLVAEGLAGNLNAILTDHWQQRIREERTSDTFAHLYRQKFGDSDYEKALEIRQWLNDHPQKPDLRAFLMAENPFSAIE</sequence>
<evidence type="ECO:0000313" key="1">
    <source>
        <dbReference type="EMBL" id="MBZ5488693.1"/>
    </source>
</evidence>
<name>A0ACC5VX01_9GAMM</name>
<comment type="caution">
    <text evidence="1">The sequence shown here is derived from an EMBL/GenBank/DDBJ whole genome shotgun (WGS) entry which is preliminary data.</text>
</comment>
<evidence type="ECO:0000313" key="2">
    <source>
        <dbReference type="Proteomes" id="UP001319846"/>
    </source>
</evidence>
<keyword evidence="2" id="KW-1185">Reference proteome</keyword>
<dbReference type="EMBL" id="JABYQT010000010">
    <property type="protein sequence ID" value="MBZ5488693.1"/>
    <property type="molecule type" value="Genomic_DNA"/>
</dbReference>
<dbReference type="Proteomes" id="UP001319846">
    <property type="component" value="Unassembled WGS sequence"/>
</dbReference>
<accession>A0ACC5VX01</accession>
<proteinExistence type="predicted"/>
<gene>
    <name evidence="1" type="ORF">HW452_14290</name>
</gene>
<organism evidence="1 2">
    <name type="scientific">Vreelandella aquamarina</name>
    <dbReference type="NCBI Taxonomy" id="77097"/>
    <lineage>
        <taxon>Bacteria</taxon>
        <taxon>Pseudomonadati</taxon>
        <taxon>Pseudomonadota</taxon>
        <taxon>Gammaproteobacteria</taxon>
        <taxon>Oceanospirillales</taxon>
        <taxon>Halomonadaceae</taxon>
        <taxon>Vreelandella</taxon>
    </lineage>
</organism>